<name>F4Y0G7_9CYAN</name>
<proteinExistence type="predicted"/>
<dbReference type="AlphaFoldDB" id="F4Y0G7"/>
<feature type="compositionally biased region" description="Basic and acidic residues" evidence="1">
    <location>
        <begin position="19"/>
        <end position="30"/>
    </location>
</feature>
<evidence type="ECO:0000313" key="3">
    <source>
        <dbReference type="Proteomes" id="UP000003959"/>
    </source>
</evidence>
<dbReference type="Proteomes" id="UP000003959">
    <property type="component" value="Unassembled WGS sequence"/>
</dbReference>
<reference evidence="3" key="1">
    <citation type="journal article" date="2011" name="Proc. Natl. Acad. Sci. U.S.A.">
        <title>Genomic insights into the physiology and ecology of the marine filamentous cyanobacterium Lyngbya majuscula.</title>
        <authorList>
            <person name="Jones A.C."/>
            <person name="Monroe E.A."/>
            <person name="Podell S."/>
            <person name="Hess W.R."/>
            <person name="Klages S."/>
            <person name="Esquenazi E."/>
            <person name="Niessen S."/>
            <person name="Hoover H."/>
            <person name="Rothmann M."/>
            <person name="Lasken R.S."/>
            <person name="Yates J.R.III."/>
            <person name="Reinhardt R."/>
            <person name="Kube M."/>
            <person name="Burkart M.D."/>
            <person name="Allen E.E."/>
            <person name="Dorrestein P.C."/>
            <person name="Gerwick W.H."/>
            <person name="Gerwick L."/>
        </authorList>
    </citation>
    <scope>NUCLEOTIDE SEQUENCE [LARGE SCALE GENOMIC DNA]</scope>
    <source>
        <strain evidence="3">3L</strain>
    </source>
</reference>
<evidence type="ECO:0000313" key="2">
    <source>
        <dbReference type="EMBL" id="EGJ29591.1"/>
    </source>
</evidence>
<sequence>MLNKHFGKGTEAVGQTRTEQGKEAVFRKFC</sequence>
<evidence type="ECO:0000256" key="1">
    <source>
        <dbReference type="SAM" id="MobiDB-lite"/>
    </source>
</evidence>
<dbReference type="HOGENOM" id="CLU_3404390_0_0_3"/>
<protein>
    <submittedName>
        <fullName evidence="2">Uncharacterized protein</fullName>
    </submittedName>
</protein>
<dbReference type="EMBL" id="GL890968">
    <property type="protein sequence ID" value="EGJ29591.1"/>
    <property type="molecule type" value="Genomic_DNA"/>
</dbReference>
<gene>
    <name evidence="2" type="ORF">LYNGBM3L_61890</name>
</gene>
<organism evidence="2 3">
    <name type="scientific">Moorena producens 3L</name>
    <dbReference type="NCBI Taxonomy" id="489825"/>
    <lineage>
        <taxon>Bacteria</taxon>
        <taxon>Bacillati</taxon>
        <taxon>Cyanobacteriota</taxon>
        <taxon>Cyanophyceae</taxon>
        <taxon>Coleofasciculales</taxon>
        <taxon>Coleofasciculaceae</taxon>
        <taxon>Moorena</taxon>
    </lineage>
</organism>
<feature type="region of interest" description="Disordered" evidence="1">
    <location>
        <begin position="1"/>
        <end position="30"/>
    </location>
</feature>
<keyword evidence="3" id="KW-1185">Reference proteome</keyword>
<accession>F4Y0G7</accession>